<dbReference type="Proteomes" id="UP000831304">
    <property type="component" value="Chromosome"/>
</dbReference>
<sequence>MGEVLSGVGMSISFDAGAAQALALDRLRKAAPEAPLAELELASRWLVEAELLGLPDFGIGMLRRDLGRLAAGSSLAQQAEPPGPVSDAPTASIDASGRPGILALARATAVAAQRATTNGSAIVGIRGAGALGVLGLAARELAEQGFVAFLAAQAPPIVAPWGGTHAVVGTNPIAIAVPRPDTPPLVVDYATAPATMAALRRHRAEGRALPAGLAIDADGAATTDASRLAALVPASLLGSLTGLVVELLAGVVTGGRGAADGTRGAILIAVDASGTGAADVAAGAARFADEWQAAGGHLPARFDALPTRTSTLAEQPAPTARVALDESTAEWLGLGADATGGVR</sequence>
<reference evidence="3 4" key="1">
    <citation type="submission" date="2022-03" db="EMBL/GenBank/DDBJ databases">
        <title>Agromyces sp. isolated from the gut of P. brevitarsis seulensis larvae.</title>
        <authorList>
            <person name="Won M."/>
            <person name="Kwon S.-W."/>
        </authorList>
    </citation>
    <scope>NUCLEOTIDE SEQUENCE [LARGE SCALE GENOMIC DNA]</scope>
    <source>
        <strain evidence="3 4">KACC 16215</strain>
    </source>
</reference>
<evidence type="ECO:0000313" key="4">
    <source>
        <dbReference type="Proteomes" id="UP000831304"/>
    </source>
</evidence>
<dbReference type="InterPro" id="IPR043143">
    <property type="entry name" value="Mal/L-sulf/L-lact_DH-like_NADP"/>
</dbReference>
<evidence type="ECO:0000256" key="2">
    <source>
        <dbReference type="ARBA" id="ARBA00023002"/>
    </source>
</evidence>
<keyword evidence="4" id="KW-1185">Reference proteome</keyword>
<name>A0ABY4AXK2_9MICO</name>
<dbReference type="Gene3D" id="3.30.1370.60">
    <property type="entry name" value="Hypothetical oxidoreductase yiak, domain 2"/>
    <property type="match status" value="1"/>
</dbReference>
<dbReference type="EMBL" id="CP094533">
    <property type="protein sequence ID" value="UOE25575.1"/>
    <property type="molecule type" value="Genomic_DNA"/>
</dbReference>
<dbReference type="InterPro" id="IPR003767">
    <property type="entry name" value="Malate/L-lactate_DH-like"/>
</dbReference>
<dbReference type="SUPFAM" id="SSF89733">
    <property type="entry name" value="L-sulfolactate dehydrogenase-like"/>
    <property type="match status" value="1"/>
</dbReference>
<dbReference type="PANTHER" id="PTHR11091">
    <property type="entry name" value="OXIDOREDUCTASE-RELATED"/>
    <property type="match status" value="1"/>
</dbReference>
<evidence type="ECO:0000256" key="1">
    <source>
        <dbReference type="ARBA" id="ARBA00006056"/>
    </source>
</evidence>
<protein>
    <submittedName>
        <fullName evidence="3">Ldh family oxidoreductase</fullName>
    </submittedName>
</protein>
<accession>A0ABY4AXK2</accession>
<dbReference type="Gene3D" id="1.10.1530.10">
    <property type="match status" value="1"/>
</dbReference>
<keyword evidence="2" id="KW-0560">Oxidoreductase</keyword>
<organism evidence="3 4">
    <name type="scientific">Agromyces soli</name>
    <dbReference type="NCBI Taxonomy" id="659012"/>
    <lineage>
        <taxon>Bacteria</taxon>
        <taxon>Bacillati</taxon>
        <taxon>Actinomycetota</taxon>
        <taxon>Actinomycetes</taxon>
        <taxon>Micrococcales</taxon>
        <taxon>Microbacteriaceae</taxon>
        <taxon>Agromyces</taxon>
    </lineage>
</organism>
<proteinExistence type="inferred from homology"/>
<dbReference type="Pfam" id="PF02615">
    <property type="entry name" value="Ldh_2"/>
    <property type="match status" value="1"/>
</dbReference>
<comment type="similarity">
    <text evidence="1">Belongs to the LDH2/MDH2 oxidoreductase family.</text>
</comment>
<gene>
    <name evidence="3" type="ORF">MTP13_14750</name>
</gene>
<dbReference type="PANTHER" id="PTHR11091:SF0">
    <property type="entry name" value="MALATE DEHYDROGENASE"/>
    <property type="match status" value="1"/>
</dbReference>
<dbReference type="RefSeq" id="WP_243568447.1">
    <property type="nucleotide sequence ID" value="NZ_BAAARD010000007.1"/>
</dbReference>
<dbReference type="InterPro" id="IPR036111">
    <property type="entry name" value="Mal/L-sulfo/L-lacto_DH-like_sf"/>
</dbReference>
<evidence type="ECO:0000313" key="3">
    <source>
        <dbReference type="EMBL" id="UOE25575.1"/>
    </source>
</evidence>
<dbReference type="InterPro" id="IPR043144">
    <property type="entry name" value="Mal/L-sulf/L-lact_DH-like_ah"/>
</dbReference>